<name>A0A8W8KZF1_MAGGI</name>
<dbReference type="InterPro" id="IPR036116">
    <property type="entry name" value="FN3_sf"/>
</dbReference>
<dbReference type="PANTHER" id="PTHR13817">
    <property type="entry name" value="TITIN"/>
    <property type="match status" value="1"/>
</dbReference>
<evidence type="ECO:0000256" key="1">
    <source>
        <dbReference type="ARBA" id="ARBA00022737"/>
    </source>
</evidence>
<sequence length="168" mass="19617">MKTLPSSHWEPLARNVHDTSYLVKGLRSDKEYQFRIKALTDFGNSEPSLPVTVYRKSVPFFPRYEPILTNLNPDSVVLSWQPATLPSHTTHMPSVTYRIEIQDPPERGHWRTYASNVPKTSYHVTNLRPDRDYLFRIRAEADNIMTEPSMPVYLQRRACPPRMPHEEP</sequence>
<keyword evidence="1" id="KW-0677">Repeat</keyword>
<feature type="domain" description="Fibronectin type-III" evidence="2">
    <location>
        <begin position="1"/>
        <end position="60"/>
    </location>
</feature>
<dbReference type="CDD" id="cd00063">
    <property type="entry name" value="FN3"/>
    <property type="match status" value="2"/>
</dbReference>
<organism evidence="3 4">
    <name type="scientific">Magallana gigas</name>
    <name type="common">Pacific oyster</name>
    <name type="synonym">Crassostrea gigas</name>
    <dbReference type="NCBI Taxonomy" id="29159"/>
    <lineage>
        <taxon>Eukaryota</taxon>
        <taxon>Metazoa</taxon>
        <taxon>Spiralia</taxon>
        <taxon>Lophotrochozoa</taxon>
        <taxon>Mollusca</taxon>
        <taxon>Bivalvia</taxon>
        <taxon>Autobranchia</taxon>
        <taxon>Pteriomorphia</taxon>
        <taxon>Ostreida</taxon>
        <taxon>Ostreoidea</taxon>
        <taxon>Ostreidae</taxon>
        <taxon>Magallana</taxon>
    </lineage>
</organism>
<evidence type="ECO:0000259" key="2">
    <source>
        <dbReference type="PROSITE" id="PS50853"/>
    </source>
</evidence>
<dbReference type="InterPro" id="IPR050964">
    <property type="entry name" value="Striated_Muscle_Regulatory"/>
</dbReference>
<dbReference type="PANTHER" id="PTHR13817:SF73">
    <property type="entry name" value="FIBRONECTIN TYPE-III DOMAIN-CONTAINING PROTEIN"/>
    <property type="match status" value="1"/>
</dbReference>
<dbReference type="SMART" id="SM00060">
    <property type="entry name" value="FN3"/>
    <property type="match status" value="1"/>
</dbReference>
<dbReference type="Gene3D" id="2.60.40.10">
    <property type="entry name" value="Immunoglobulins"/>
    <property type="match status" value="2"/>
</dbReference>
<dbReference type="Pfam" id="PF00041">
    <property type="entry name" value="fn3"/>
    <property type="match status" value="2"/>
</dbReference>
<feature type="domain" description="Fibronectin type-III" evidence="2">
    <location>
        <begin position="62"/>
        <end position="161"/>
    </location>
</feature>
<dbReference type="SUPFAM" id="SSF49265">
    <property type="entry name" value="Fibronectin type III"/>
    <property type="match status" value="1"/>
</dbReference>
<dbReference type="InterPro" id="IPR013783">
    <property type="entry name" value="Ig-like_fold"/>
</dbReference>
<accession>A0A8W8KZF1</accession>
<dbReference type="Proteomes" id="UP000005408">
    <property type="component" value="Unassembled WGS sequence"/>
</dbReference>
<protein>
    <recommendedName>
        <fullName evidence="2">Fibronectin type-III domain-containing protein</fullName>
    </recommendedName>
</protein>
<dbReference type="PROSITE" id="PS50853">
    <property type="entry name" value="FN3"/>
    <property type="match status" value="2"/>
</dbReference>
<keyword evidence="4" id="KW-1185">Reference proteome</keyword>
<proteinExistence type="predicted"/>
<dbReference type="InterPro" id="IPR003961">
    <property type="entry name" value="FN3_dom"/>
</dbReference>
<dbReference type="AlphaFoldDB" id="A0A8W8KZF1"/>
<evidence type="ECO:0000313" key="4">
    <source>
        <dbReference type="Proteomes" id="UP000005408"/>
    </source>
</evidence>
<evidence type="ECO:0000313" key="3">
    <source>
        <dbReference type="EnsemblMetazoa" id="G25646.1:cds"/>
    </source>
</evidence>
<reference evidence="3" key="1">
    <citation type="submission" date="2022-08" db="UniProtKB">
        <authorList>
            <consortium name="EnsemblMetazoa"/>
        </authorList>
    </citation>
    <scope>IDENTIFICATION</scope>
    <source>
        <strain evidence="3">05x7-T-G4-1.051#20</strain>
    </source>
</reference>
<dbReference type="EnsemblMetazoa" id="G25646.1">
    <property type="protein sequence ID" value="G25646.1:cds"/>
    <property type="gene ID" value="G25646"/>
</dbReference>